<evidence type="ECO:0000256" key="1">
    <source>
        <dbReference type="ARBA" id="ARBA00003231"/>
    </source>
</evidence>
<evidence type="ECO:0000313" key="14">
    <source>
        <dbReference type="EMBL" id="CAF9913629.1"/>
    </source>
</evidence>
<dbReference type="SUPFAM" id="SSF50630">
    <property type="entry name" value="Acid proteases"/>
    <property type="match status" value="1"/>
</dbReference>
<dbReference type="SUPFAM" id="SSF46934">
    <property type="entry name" value="UBA-like"/>
    <property type="match status" value="1"/>
</dbReference>
<keyword evidence="10" id="KW-0175">Coiled coil</keyword>
<reference evidence="14" key="1">
    <citation type="submission" date="2021-03" db="EMBL/GenBank/DDBJ databases">
        <authorList>
            <person name="Tagirdzhanova G."/>
        </authorList>
    </citation>
    <scope>NUCLEOTIDE SEQUENCE</scope>
</reference>
<keyword evidence="15" id="KW-1185">Reference proteome</keyword>
<evidence type="ECO:0000256" key="4">
    <source>
        <dbReference type="ARBA" id="ARBA00011128"/>
    </source>
</evidence>
<dbReference type="GO" id="GO:0005737">
    <property type="term" value="C:cytoplasm"/>
    <property type="evidence" value="ECO:0007669"/>
    <property type="project" value="UniProtKB-SubCell"/>
</dbReference>
<evidence type="ECO:0000259" key="12">
    <source>
        <dbReference type="PROSITE" id="PS50030"/>
    </source>
</evidence>
<dbReference type="AlphaFoldDB" id="A0A8H3IHA8"/>
<feature type="coiled-coil region" evidence="10">
    <location>
        <begin position="233"/>
        <end position="276"/>
    </location>
</feature>
<dbReference type="SMART" id="SM00165">
    <property type="entry name" value="UBA"/>
    <property type="match status" value="1"/>
</dbReference>
<dbReference type="Pfam" id="PF00627">
    <property type="entry name" value="UBA"/>
    <property type="match status" value="1"/>
</dbReference>
<dbReference type="PANTHER" id="PTHR12917">
    <property type="entry name" value="ASPARTYL PROTEASE DDI-RELATED"/>
    <property type="match status" value="1"/>
</dbReference>
<evidence type="ECO:0000256" key="7">
    <source>
        <dbReference type="ARBA" id="ARBA00022670"/>
    </source>
</evidence>
<comment type="caution">
    <text evidence="14">The sequence shown here is derived from an EMBL/GenBank/DDBJ whole genome shotgun (WGS) entry which is preliminary data.</text>
</comment>
<dbReference type="GO" id="GO:0006508">
    <property type="term" value="P:proteolysis"/>
    <property type="evidence" value="ECO:0007669"/>
    <property type="project" value="UniProtKB-KW"/>
</dbReference>
<feature type="region of interest" description="Disordered" evidence="11">
    <location>
        <begin position="154"/>
        <end position="188"/>
    </location>
</feature>
<dbReference type="CDD" id="cd01796">
    <property type="entry name" value="Ubl_Ddi1_like"/>
    <property type="match status" value="1"/>
</dbReference>
<dbReference type="PROSITE" id="PS50053">
    <property type="entry name" value="UBIQUITIN_2"/>
    <property type="match status" value="1"/>
</dbReference>
<dbReference type="CDD" id="cd05479">
    <property type="entry name" value="RP_DDI"/>
    <property type="match status" value="1"/>
</dbReference>
<evidence type="ECO:0000256" key="6">
    <source>
        <dbReference type="ARBA" id="ARBA00022490"/>
    </source>
</evidence>
<evidence type="ECO:0000256" key="5">
    <source>
        <dbReference type="ARBA" id="ARBA00021491"/>
    </source>
</evidence>
<keyword evidence="9" id="KW-0378">Hydrolase</keyword>
<comment type="function">
    <text evidence="1">Probable aspartic protease. May be involved in the regulation of exocytosis. Acts as a linker between the 19S proteasome and polyubiquitinated proteins via UBA domain interactions with ubiquitin for their subsequent degradation. Required for S-phase checkpoint control.</text>
</comment>
<comment type="subcellular location">
    <subcellularLocation>
        <location evidence="2">Cytoplasm</location>
    </subcellularLocation>
</comment>
<proteinExistence type="inferred from homology"/>
<organism evidence="14 15">
    <name type="scientific">Heterodermia speciosa</name>
    <dbReference type="NCBI Taxonomy" id="116794"/>
    <lineage>
        <taxon>Eukaryota</taxon>
        <taxon>Fungi</taxon>
        <taxon>Dikarya</taxon>
        <taxon>Ascomycota</taxon>
        <taxon>Pezizomycotina</taxon>
        <taxon>Lecanoromycetes</taxon>
        <taxon>OSLEUM clade</taxon>
        <taxon>Lecanoromycetidae</taxon>
        <taxon>Caliciales</taxon>
        <taxon>Physciaceae</taxon>
        <taxon>Heterodermia</taxon>
    </lineage>
</organism>
<comment type="subunit">
    <text evidence="4">Binds ubiquitin and polyubiquitinated proteins.</text>
</comment>
<feature type="region of interest" description="Disordered" evidence="11">
    <location>
        <begin position="460"/>
        <end position="479"/>
    </location>
</feature>
<dbReference type="InterPro" id="IPR019103">
    <property type="entry name" value="Peptidase_aspartic_DDI1-type"/>
</dbReference>
<keyword evidence="6" id="KW-0963">Cytoplasm</keyword>
<sequence length="541" mass="58252">MSIFGGRVQDECFITEFGSSGVNIDSAAEPSPNISTLPLSIESLRTRHRDRSCKIQSSCASLAAANMRGLANAHRHITISITAPPGTVEQDLLVIDVGPDMTIADLKAVVQSDTNVPTSTQAIYHNGRELRDERQTLEQCQVKQDDMLEMLVRGPQSHAAQAQRPGQGEASASAQDAPGQRGRPPTTGMDAEIVRLQALGDADSLAQLRTQAPLLADAVSDPIRFHQAWETMQQQAQEREDAKQREYALLNEDEFNVEAQAKIEEMIREQQVAENLQNALDYNPEGRFTLIPNLQCLHVVANLVILLAFGRVHMLYIDVEVNNNRVKAFVDSGAQATIMSPDCAEKCGIMRLIDKRYAGVARGVGTAKILGRVHAAQIKIGDLFLACSFTVMEGKEVDLLLGLDMLKRHQASIDLRKGKLVIGEVEVPFLGEADIPQHQASEPTVQGPSGMKTGAISGAVISEPEPSSDNFKGKGQTVGGSTADSAILASSAQPSSTAASSRFPENDIAQLISMGFSREQAIQGLELANGNVELAAGVLFD</sequence>
<dbReference type="Pfam" id="PF09668">
    <property type="entry name" value="Asp_protease"/>
    <property type="match status" value="1"/>
</dbReference>
<protein>
    <recommendedName>
        <fullName evidence="5">DNA damage-inducible protein 1</fullName>
    </recommendedName>
</protein>
<feature type="domain" description="UBA" evidence="12">
    <location>
        <begin position="502"/>
        <end position="541"/>
    </location>
</feature>
<comment type="similarity">
    <text evidence="3">Belongs to the DDI1 family.</text>
</comment>
<evidence type="ECO:0000256" key="10">
    <source>
        <dbReference type="SAM" id="Coils"/>
    </source>
</evidence>
<evidence type="ECO:0000256" key="2">
    <source>
        <dbReference type="ARBA" id="ARBA00004496"/>
    </source>
</evidence>
<dbReference type="OrthoDB" id="1047367at2759"/>
<dbReference type="Gene3D" id="2.40.70.10">
    <property type="entry name" value="Acid Proteases"/>
    <property type="match status" value="1"/>
</dbReference>
<dbReference type="InterPro" id="IPR021109">
    <property type="entry name" value="Peptidase_aspartic_dom_sf"/>
</dbReference>
<evidence type="ECO:0000313" key="15">
    <source>
        <dbReference type="Proteomes" id="UP000664521"/>
    </source>
</evidence>
<name>A0A8H3IHA8_9LECA</name>
<dbReference type="InterPro" id="IPR009060">
    <property type="entry name" value="UBA-like_sf"/>
</dbReference>
<keyword evidence="8" id="KW-0064">Aspartyl protease</keyword>
<dbReference type="SUPFAM" id="SSF54236">
    <property type="entry name" value="Ubiquitin-like"/>
    <property type="match status" value="1"/>
</dbReference>
<gene>
    <name evidence="14" type="primary">DDI1</name>
    <name evidence="14" type="ORF">HETSPECPRED_001614</name>
</gene>
<dbReference type="InterPro" id="IPR000626">
    <property type="entry name" value="Ubiquitin-like_dom"/>
</dbReference>
<dbReference type="EMBL" id="CAJPDS010000013">
    <property type="protein sequence ID" value="CAF9913629.1"/>
    <property type="molecule type" value="Genomic_DNA"/>
</dbReference>
<feature type="domain" description="Ubiquitin-like" evidence="13">
    <location>
        <begin position="77"/>
        <end position="157"/>
    </location>
</feature>
<dbReference type="InterPro" id="IPR033882">
    <property type="entry name" value="DDI1_N"/>
</dbReference>
<keyword evidence="7" id="KW-0645">Protease</keyword>
<dbReference type="InterPro" id="IPR015940">
    <property type="entry name" value="UBA"/>
</dbReference>
<dbReference type="PANTHER" id="PTHR12917:SF1">
    <property type="entry name" value="AT13091P"/>
    <property type="match status" value="1"/>
</dbReference>
<dbReference type="Gene3D" id="1.10.8.10">
    <property type="entry name" value="DNA helicase RuvA subunit, C-terminal domain"/>
    <property type="match status" value="1"/>
</dbReference>
<dbReference type="GO" id="GO:0004190">
    <property type="term" value="F:aspartic-type endopeptidase activity"/>
    <property type="evidence" value="ECO:0007669"/>
    <property type="project" value="UniProtKB-KW"/>
</dbReference>
<dbReference type="CDD" id="cd14309">
    <property type="entry name" value="UBA_scDdi1_like"/>
    <property type="match status" value="1"/>
</dbReference>
<dbReference type="SMART" id="SM00213">
    <property type="entry name" value="UBQ"/>
    <property type="match status" value="1"/>
</dbReference>
<evidence type="ECO:0000256" key="9">
    <source>
        <dbReference type="ARBA" id="ARBA00022801"/>
    </source>
</evidence>
<dbReference type="Proteomes" id="UP000664521">
    <property type="component" value="Unassembled WGS sequence"/>
</dbReference>
<evidence type="ECO:0000256" key="8">
    <source>
        <dbReference type="ARBA" id="ARBA00022750"/>
    </source>
</evidence>
<dbReference type="PROSITE" id="PS50030">
    <property type="entry name" value="UBA"/>
    <property type="match status" value="1"/>
</dbReference>
<evidence type="ECO:0000256" key="11">
    <source>
        <dbReference type="SAM" id="MobiDB-lite"/>
    </source>
</evidence>
<evidence type="ECO:0000259" key="13">
    <source>
        <dbReference type="PROSITE" id="PS50053"/>
    </source>
</evidence>
<dbReference type="Pfam" id="PF00240">
    <property type="entry name" value="ubiquitin"/>
    <property type="match status" value="1"/>
</dbReference>
<dbReference type="InterPro" id="IPR029071">
    <property type="entry name" value="Ubiquitin-like_domsf"/>
</dbReference>
<accession>A0A8H3IHA8</accession>
<dbReference type="Gene3D" id="3.10.20.90">
    <property type="entry name" value="Phosphatidylinositol 3-kinase Catalytic Subunit, Chain A, domain 1"/>
    <property type="match status" value="1"/>
</dbReference>
<evidence type="ECO:0000256" key="3">
    <source>
        <dbReference type="ARBA" id="ARBA00009136"/>
    </source>
</evidence>